<dbReference type="GO" id="GO:0016020">
    <property type="term" value="C:membrane"/>
    <property type="evidence" value="ECO:0007669"/>
    <property type="project" value="GOC"/>
</dbReference>
<name>A0A839Z3E4_9HYPH</name>
<keyword evidence="2" id="KW-0540">Nuclease</keyword>
<gene>
    <name evidence="2" type="ORF">FHS55_000017</name>
</gene>
<protein>
    <submittedName>
        <fullName evidence="2">Endonuclease/exonuclease/phosphatase family metal-dependent hydrolase</fullName>
    </submittedName>
</protein>
<dbReference type="GO" id="GO:0006506">
    <property type="term" value="P:GPI anchor biosynthetic process"/>
    <property type="evidence" value="ECO:0007669"/>
    <property type="project" value="TreeGrafter"/>
</dbReference>
<organism evidence="2 3">
    <name type="scientific">Ancylobacter tetraedralis</name>
    <dbReference type="NCBI Taxonomy" id="217068"/>
    <lineage>
        <taxon>Bacteria</taxon>
        <taxon>Pseudomonadati</taxon>
        <taxon>Pseudomonadota</taxon>
        <taxon>Alphaproteobacteria</taxon>
        <taxon>Hyphomicrobiales</taxon>
        <taxon>Xanthobacteraceae</taxon>
        <taxon>Ancylobacter</taxon>
    </lineage>
</organism>
<evidence type="ECO:0000259" key="1">
    <source>
        <dbReference type="Pfam" id="PF03372"/>
    </source>
</evidence>
<keyword evidence="2" id="KW-0378">Hydrolase</keyword>
<proteinExistence type="predicted"/>
<dbReference type="Proteomes" id="UP000533469">
    <property type="component" value="Unassembled WGS sequence"/>
</dbReference>
<dbReference type="RefSeq" id="WP_183187657.1">
    <property type="nucleotide sequence ID" value="NZ_JACICD010000001.1"/>
</dbReference>
<keyword evidence="3" id="KW-1185">Reference proteome</keyword>
<dbReference type="InterPro" id="IPR051916">
    <property type="entry name" value="GPI-anchor_lipid_remodeler"/>
</dbReference>
<dbReference type="GO" id="GO:0004527">
    <property type="term" value="F:exonuclease activity"/>
    <property type="evidence" value="ECO:0007669"/>
    <property type="project" value="UniProtKB-KW"/>
</dbReference>
<dbReference type="Pfam" id="PF03372">
    <property type="entry name" value="Exo_endo_phos"/>
    <property type="match status" value="1"/>
</dbReference>
<evidence type="ECO:0000313" key="2">
    <source>
        <dbReference type="EMBL" id="MBB3769431.1"/>
    </source>
</evidence>
<dbReference type="EMBL" id="JACICD010000001">
    <property type="protein sequence ID" value="MBB3769431.1"/>
    <property type="molecule type" value="Genomic_DNA"/>
</dbReference>
<reference evidence="2 3" key="1">
    <citation type="submission" date="2020-08" db="EMBL/GenBank/DDBJ databases">
        <title>Genomic Encyclopedia of Type Strains, Phase IV (KMG-IV): sequencing the most valuable type-strain genomes for metagenomic binning, comparative biology and taxonomic classification.</title>
        <authorList>
            <person name="Goeker M."/>
        </authorList>
    </citation>
    <scope>NUCLEOTIDE SEQUENCE [LARGE SCALE GENOMIC DNA]</scope>
    <source>
        <strain evidence="2 3">DSM 5895</strain>
    </source>
</reference>
<dbReference type="InterPro" id="IPR005135">
    <property type="entry name" value="Endo/exonuclease/phosphatase"/>
</dbReference>
<comment type="caution">
    <text evidence="2">The sequence shown here is derived from an EMBL/GenBank/DDBJ whole genome shotgun (WGS) entry which is preliminary data.</text>
</comment>
<dbReference type="GO" id="GO:0004519">
    <property type="term" value="F:endonuclease activity"/>
    <property type="evidence" value="ECO:0007669"/>
    <property type="project" value="UniProtKB-KW"/>
</dbReference>
<sequence>MKLASYNIHFGVGRDGVCDLARALDAVRDADIIGLQEVDSYWERSGNVEQVELIRELMPEHDLAYGPGVEVIKHDAATGEPVRGRRRRSGNIILSRYPIQTVRNYPLPKYGASGPKLDIQKALIEVSVDTPFGPLRVYNTHLCHLSEQQRKQQLEFMLDIHHRARFEGTPLSGTHPKDGSFASESTLAPVPDNAVLLGDLNLLPSGEAYSTIAGATGNRWSRVPRLGGFVDAWVAAGHDEQIGIAQGEVHGATSGDHTRRIDYCFVSEALADRVVAVEVRYDAVGSDHYPVIVTMG</sequence>
<dbReference type="Gene3D" id="3.60.10.10">
    <property type="entry name" value="Endonuclease/exonuclease/phosphatase"/>
    <property type="match status" value="1"/>
</dbReference>
<evidence type="ECO:0000313" key="3">
    <source>
        <dbReference type="Proteomes" id="UP000533469"/>
    </source>
</evidence>
<dbReference type="PANTHER" id="PTHR14859">
    <property type="entry name" value="CALCOFLUOR WHITE HYPERSENSITIVE PROTEIN PRECURSOR"/>
    <property type="match status" value="1"/>
</dbReference>
<accession>A0A839Z3E4</accession>
<dbReference type="SUPFAM" id="SSF56219">
    <property type="entry name" value="DNase I-like"/>
    <property type="match status" value="1"/>
</dbReference>
<dbReference type="InterPro" id="IPR036691">
    <property type="entry name" value="Endo/exonu/phosph_ase_sf"/>
</dbReference>
<feature type="domain" description="Endonuclease/exonuclease/phosphatase" evidence="1">
    <location>
        <begin position="4"/>
        <end position="288"/>
    </location>
</feature>
<keyword evidence="2" id="KW-0255">Endonuclease</keyword>
<dbReference type="AlphaFoldDB" id="A0A839Z3E4"/>
<dbReference type="PANTHER" id="PTHR14859:SF15">
    <property type="entry name" value="ENDONUCLEASE_EXONUCLEASE_PHOSPHATASE DOMAIN-CONTAINING PROTEIN"/>
    <property type="match status" value="1"/>
</dbReference>
<keyword evidence="2" id="KW-0269">Exonuclease</keyword>